<dbReference type="EMBL" id="CAKKLH010000179">
    <property type="protein sequence ID" value="CAH0105256.1"/>
    <property type="molecule type" value="Genomic_DNA"/>
</dbReference>
<dbReference type="InterPro" id="IPR028565">
    <property type="entry name" value="MHD"/>
</dbReference>
<evidence type="ECO:0000256" key="4">
    <source>
        <dbReference type="ARBA" id="ARBA00022583"/>
    </source>
</evidence>
<evidence type="ECO:0000256" key="5">
    <source>
        <dbReference type="ARBA" id="ARBA00022737"/>
    </source>
</evidence>
<feature type="region of interest" description="Disordered" evidence="6">
    <location>
        <begin position="612"/>
        <end position="674"/>
    </location>
</feature>
<keyword evidence="10" id="KW-1185">Reference proteome</keyword>
<dbReference type="SUPFAM" id="SSF49447">
    <property type="entry name" value="Second domain of Mu2 adaptin subunit (ap50) of ap2 adaptor"/>
    <property type="match status" value="1"/>
</dbReference>
<keyword evidence="5" id="KW-0677">Repeat</keyword>
<dbReference type="Gene3D" id="2.60.40.1170">
    <property type="entry name" value="Mu homology domain, subdomain B"/>
    <property type="match status" value="1"/>
</dbReference>
<evidence type="ECO:0000259" key="8">
    <source>
        <dbReference type="PROSITE" id="PS51072"/>
    </source>
</evidence>
<dbReference type="InterPro" id="IPR012320">
    <property type="entry name" value="SHD_dom"/>
</dbReference>
<feature type="region of interest" description="Disordered" evidence="6">
    <location>
        <begin position="151"/>
        <end position="186"/>
    </location>
</feature>
<feature type="domain" description="MHD" evidence="8">
    <location>
        <begin position="872"/>
        <end position="1182"/>
    </location>
</feature>
<evidence type="ECO:0000313" key="9">
    <source>
        <dbReference type="EMBL" id="CAH0105256.1"/>
    </source>
</evidence>
<evidence type="ECO:0000256" key="2">
    <source>
        <dbReference type="ARBA" id="ARBA00005579"/>
    </source>
</evidence>
<evidence type="ECO:0000313" key="10">
    <source>
        <dbReference type="Proteomes" id="UP000789390"/>
    </source>
</evidence>
<dbReference type="AlphaFoldDB" id="A0A8J2WI88"/>
<reference evidence="9" key="1">
    <citation type="submission" date="2021-11" db="EMBL/GenBank/DDBJ databases">
        <authorList>
            <person name="Schell T."/>
        </authorList>
    </citation>
    <scope>NUCLEOTIDE SEQUENCE</scope>
    <source>
        <strain evidence="9">M5</strain>
    </source>
</reference>
<feature type="region of interest" description="Disordered" evidence="6">
    <location>
        <begin position="211"/>
        <end position="327"/>
    </location>
</feature>
<evidence type="ECO:0000259" key="7">
    <source>
        <dbReference type="PROSITE" id="PS51070"/>
    </source>
</evidence>
<dbReference type="PROSITE" id="PS51072">
    <property type="entry name" value="MHD"/>
    <property type="match status" value="1"/>
</dbReference>
<evidence type="ECO:0000256" key="1">
    <source>
        <dbReference type="ARBA" id="ARBA00004496"/>
    </source>
</evidence>
<dbReference type="GO" id="GO:0006897">
    <property type="term" value="P:endocytosis"/>
    <property type="evidence" value="ECO:0007669"/>
    <property type="project" value="UniProtKB-KW"/>
</dbReference>
<feature type="domain" description="SHD" evidence="7">
    <location>
        <begin position="693"/>
        <end position="867"/>
    </location>
</feature>
<dbReference type="OrthoDB" id="10063141at2759"/>
<comment type="caution">
    <text evidence="9">The sequence shown here is derived from an EMBL/GenBank/DDBJ whole genome shotgun (WGS) entry which is preliminary data.</text>
</comment>
<feature type="compositionally biased region" description="Low complexity" evidence="6">
    <location>
        <begin position="274"/>
        <end position="290"/>
    </location>
</feature>
<dbReference type="PROSITE" id="PS51070">
    <property type="entry name" value="SHD"/>
    <property type="match status" value="1"/>
</dbReference>
<evidence type="ECO:0000256" key="6">
    <source>
        <dbReference type="SAM" id="MobiDB-lite"/>
    </source>
</evidence>
<dbReference type="InterPro" id="IPR050431">
    <property type="entry name" value="Adaptor_comp_med_subunit"/>
</dbReference>
<comment type="similarity">
    <text evidence="2">Belongs to the Stoned B family.</text>
</comment>
<feature type="region of interest" description="Disordered" evidence="6">
    <location>
        <begin position="512"/>
        <end position="534"/>
    </location>
</feature>
<feature type="compositionally biased region" description="Polar residues" evidence="6">
    <location>
        <begin position="524"/>
        <end position="534"/>
    </location>
</feature>
<dbReference type="FunFam" id="2.60.40.1170:FF:000018">
    <property type="entry name" value="stonin-2 isoform X2"/>
    <property type="match status" value="1"/>
</dbReference>
<evidence type="ECO:0008006" key="11">
    <source>
        <dbReference type="Google" id="ProtNLM"/>
    </source>
</evidence>
<dbReference type="GO" id="GO:0005737">
    <property type="term" value="C:cytoplasm"/>
    <property type="evidence" value="ECO:0007669"/>
    <property type="project" value="UniProtKB-SubCell"/>
</dbReference>
<name>A0A8J2WI88_9CRUS</name>
<feature type="compositionally biased region" description="Basic and acidic residues" evidence="6">
    <location>
        <begin position="240"/>
        <end position="262"/>
    </location>
</feature>
<sequence length="1220" mass="134883">MAANPFMMDDINPVHQMGSGTINPFAIPTTTPAPSAVSNPFFDIAPANTSAASNPFLMDDIPQQPSSNAVYNPFASSVMESDPVSVNEHVDSLAWLSSGGAMQMQDNMASPYDLPDTSSLTHSHQLMDDLLEVDVPLPEELVADILEVATPSPRASPIPESLSNAKPGRPAPPPRPPSRPSPPHETQQLILSVTGAMQATSEHLLDRLRATAPSPVPGYHPHMHSHSPSPSPSPCPSPTRHVELDLLHDDHLGDHLGEHLGEHQTGPPPPRPTSRPSSPAVPQRPQQLPARPTPPGPPPRPVAPTAVSSVQQPPPADKGFASIFGQPSPTSELEALAFSSVPDTTQPVVEAAPAEEIDLLGLPKPRTRTNNDILKLFEKKEEQNKDLLAGDVFENTFLVDLDHEAPPCPIAPESSFVLAPSTLQSSLFDQEELVAQPTEVAQTVEEETLAMNYQPSQENPTLVYSEIKSPIMQSNPIAIPSRGDNDQPEEFDAFSSRFESVGREDMLMVESDPFDPFSAGGSAKGSSVWGTATGTPESSSLLGFGASEGFDPFLALTEPPPPPHGSPRFPSSHHQLSHDSDEEQPEFALSIKPRSEGFSDGKIGLALAPALAPPPRIPIQTASSDDYSPPKSLNPFLLPEQVPVTTHEPYVPPERKSTAPRRDSEDSPMTPLFDEDQSVPLEVFPRVEYSGQIWEMQLRQPNKKKITSQRFWKKVFVKLGVHNDLPVIQLYSSKDDKEPFQELQLQPCYSVSDISAQQFDHYGKIFTVKVQYVFYKERPGIRPGQVTKAERLTSRLQQFAAYAIQGDYNGVKEFGSDLRKLGIPVEHAPHISELLKLGTTSYEELKEFSSAIEESLFKLTVPREKSQIGYKTDEVQMTAVDEFYVEQDKMGRVLRQIARVRVFVLSFLSGLPDVELGVNDLPRQGKEVVGRHDIIPVITEEWIRLEDVEFHSCVDQTEFENTRTVKFRPPDACYIELLRFRVRPPKNRELPLQVRTSFSVSGNKVELRSDVLVPGYISRKYGQIPCEDVAIRFPIPEAWIYMFRVEKHFRYGSVKSSHRRMGKIKGIERFLGAVDNLEPTLIEVSSGSAKYEHHHRAIVWRMPRLPKEGQGSYTTHSFVCRLNLTSYDQMPETLARHCFVEFTMPATNVSHTTLRSLAVSTGDPPEKYVRYLARHEYIVEIDHTSGPGPAAYVAATAVETTGQQLAPAVEQPEESDSDSD</sequence>
<dbReference type="FunFam" id="2.60.40.1170:FF:000022">
    <property type="entry name" value="AP-1 complex subunit mu"/>
    <property type="match status" value="1"/>
</dbReference>
<feature type="compositionally biased region" description="Basic and acidic residues" evidence="6">
    <location>
        <begin position="653"/>
        <end position="665"/>
    </location>
</feature>
<comment type="subcellular location">
    <subcellularLocation>
        <location evidence="1">Cytoplasm</location>
    </subcellularLocation>
</comment>
<gene>
    <name evidence="9" type="ORF">DGAL_LOCUS8276</name>
</gene>
<proteinExistence type="inferred from homology"/>
<keyword evidence="4" id="KW-0254">Endocytosis</keyword>
<dbReference type="Proteomes" id="UP000789390">
    <property type="component" value="Unassembled WGS sequence"/>
</dbReference>
<accession>A0A8J2WI88</accession>
<evidence type="ECO:0000256" key="3">
    <source>
        <dbReference type="ARBA" id="ARBA00022490"/>
    </source>
</evidence>
<protein>
    <recommendedName>
        <fullName evidence="11">Protein stoned-B</fullName>
    </recommendedName>
</protein>
<dbReference type="Pfam" id="PF00928">
    <property type="entry name" value="Adap_comp_sub"/>
    <property type="match status" value="1"/>
</dbReference>
<keyword evidence="3" id="KW-0963">Cytoplasm</keyword>
<feature type="compositionally biased region" description="Pro residues" evidence="6">
    <location>
        <begin position="291"/>
        <end position="302"/>
    </location>
</feature>
<dbReference type="InterPro" id="IPR036168">
    <property type="entry name" value="AP2_Mu_C_sf"/>
</dbReference>
<dbReference type="PANTHER" id="PTHR10529">
    <property type="entry name" value="AP COMPLEX SUBUNIT MU"/>
    <property type="match status" value="1"/>
</dbReference>
<feature type="compositionally biased region" description="Pro residues" evidence="6">
    <location>
        <begin position="169"/>
        <end position="183"/>
    </location>
</feature>
<organism evidence="9 10">
    <name type="scientific">Daphnia galeata</name>
    <dbReference type="NCBI Taxonomy" id="27404"/>
    <lineage>
        <taxon>Eukaryota</taxon>
        <taxon>Metazoa</taxon>
        <taxon>Ecdysozoa</taxon>
        <taxon>Arthropoda</taxon>
        <taxon>Crustacea</taxon>
        <taxon>Branchiopoda</taxon>
        <taxon>Diplostraca</taxon>
        <taxon>Cladocera</taxon>
        <taxon>Anomopoda</taxon>
        <taxon>Daphniidae</taxon>
        <taxon>Daphnia</taxon>
    </lineage>
</organism>
<feature type="region of interest" description="Disordered" evidence="6">
    <location>
        <begin position="551"/>
        <end position="586"/>
    </location>
</feature>